<comment type="caution">
    <text evidence="2">The sequence shown here is derived from an EMBL/GenBank/DDBJ whole genome shotgun (WGS) entry which is preliminary data.</text>
</comment>
<protein>
    <submittedName>
        <fullName evidence="2">BRCT domain-containing DNA repair protein</fullName>
    </submittedName>
</protein>
<dbReference type="PANTHER" id="PTHR47576">
    <property type="entry name" value="BRCT DOMAIN DNA REPAIR PROTEIN-RELATED"/>
    <property type="match status" value="1"/>
</dbReference>
<dbReference type="AlphaFoldDB" id="A0ABD1UK65"/>
<dbReference type="PROSITE" id="PS50172">
    <property type="entry name" value="BRCT"/>
    <property type="match status" value="1"/>
</dbReference>
<evidence type="ECO:0000313" key="3">
    <source>
        <dbReference type="Proteomes" id="UP001604336"/>
    </source>
</evidence>
<dbReference type="InterPro" id="IPR001357">
    <property type="entry name" value="BRCT_dom"/>
</dbReference>
<evidence type="ECO:0000313" key="2">
    <source>
        <dbReference type="EMBL" id="KAL2525446.1"/>
    </source>
</evidence>
<accession>A0ABD1UK65</accession>
<dbReference type="CDD" id="cd17731">
    <property type="entry name" value="BRCT_TopBP1_rpt2_like"/>
    <property type="match status" value="1"/>
</dbReference>
<gene>
    <name evidence="2" type="ORF">Adt_10500</name>
</gene>
<keyword evidence="3" id="KW-1185">Reference proteome</keyword>
<proteinExistence type="predicted"/>
<dbReference type="InterPro" id="IPR036420">
    <property type="entry name" value="BRCT_dom_sf"/>
</dbReference>
<sequence>MGGRVDVINNKGCSRRFFEFSSSFRGLQSYSLEPTSPASSPSALPESPVKTVDSNGPFYGLLICVTGLSKEARKQVKDATERLGGQYSPHLHPHCTHLVVQISFILCRFCFLNWDCNV</sequence>
<dbReference type="SUPFAM" id="SSF52113">
    <property type="entry name" value="BRCT domain"/>
    <property type="match status" value="1"/>
</dbReference>
<dbReference type="Pfam" id="PF12738">
    <property type="entry name" value="PTCB-BRCT"/>
    <property type="match status" value="1"/>
</dbReference>
<dbReference type="Proteomes" id="UP001604336">
    <property type="component" value="Unassembled WGS sequence"/>
</dbReference>
<dbReference type="PANTHER" id="PTHR47576:SF2">
    <property type="entry name" value="BRCT DOMAIN DNA REPAIR PROTEIN-RELATED"/>
    <property type="match status" value="1"/>
</dbReference>
<dbReference type="EMBL" id="JBFOLK010000003">
    <property type="protein sequence ID" value="KAL2525446.1"/>
    <property type="molecule type" value="Genomic_DNA"/>
</dbReference>
<reference evidence="3" key="1">
    <citation type="submission" date="2024-07" db="EMBL/GenBank/DDBJ databases">
        <title>Two chromosome-level genome assemblies of Korean endemic species Abeliophyllum distichum and Forsythia ovata (Oleaceae).</title>
        <authorList>
            <person name="Jang H."/>
        </authorList>
    </citation>
    <scope>NUCLEOTIDE SEQUENCE [LARGE SCALE GENOMIC DNA]</scope>
</reference>
<name>A0ABD1UK65_9LAMI</name>
<feature type="domain" description="BRCT" evidence="1">
    <location>
        <begin position="53"/>
        <end position="100"/>
    </location>
</feature>
<organism evidence="2 3">
    <name type="scientific">Abeliophyllum distichum</name>
    <dbReference type="NCBI Taxonomy" id="126358"/>
    <lineage>
        <taxon>Eukaryota</taxon>
        <taxon>Viridiplantae</taxon>
        <taxon>Streptophyta</taxon>
        <taxon>Embryophyta</taxon>
        <taxon>Tracheophyta</taxon>
        <taxon>Spermatophyta</taxon>
        <taxon>Magnoliopsida</taxon>
        <taxon>eudicotyledons</taxon>
        <taxon>Gunneridae</taxon>
        <taxon>Pentapetalae</taxon>
        <taxon>asterids</taxon>
        <taxon>lamiids</taxon>
        <taxon>Lamiales</taxon>
        <taxon>Oleaceae</taxon>
        <taxon>Forsythieae</taxon>
        <taxon>Abeliophyllum</taxon>
    </lineage>
</organism>
<dbReference type="Gene3D" id="3.40.50.10190">
    <property type="entry name" value="BRCT domain"/>
    <property type="match status" value="1"/>
</dbReference>
<dbReference type="InterPro" id="IPR059215">
    <property type="entry name" value="BRCT2_TopBP1-like"/>
</dbReference>
<evidence type="ECO:0000259" key="1">
    <source>
        <dbReference type="PROSITE" id="PS50172"/>
    </source>
</evidence>